<dbReference type="Proteomes" id="UP000537141">
    <property type="component" value="Unassembled WGS sequence"/>
</dbReference>
<evidence type="ECO:0000313" key="2">
    <source>
        <dbReference type="Proteomes" id="UP000537141"/>
    </source>
</evidence>
<accession>A0A7X0NGC3</accession>
<comment type="caution">
    <text evidence="1">The sequence shown here is derived from an EMBL/GenBank/DDBJ whole genome shotgun (WGS) entry which is preliminary data.</text>
</comment>
<keyword evidence="2" id="KW-1185">Reference proteome</keyword>
<dbReference type="InterPro" id="IPR027056">
    <property type="entry name" value="Gluconate_2DH_su3"/>
</dbReference>
<dbReference type="PROSITE" id="PS51318">
    <property type="entry name" value="TAT"/>
    <property type="match status" value="1"/>
</dbReference>
<reference evidence="1 2" key="1">
    <citation type="submission" date="2020-08" db="EMBL/GenBank/DDBJ databases">
        <title>Genomic Encyclopedia of Type Strains, Phase IV (KMG-IV): sequencing the most valuable type-strain genomes for metagenomic binning, comparative biology and taxonomic classification.</title>
        <authorList>
            <person name="Goeker M."/>
        </authorList>
    </citation>
    <scope>NUCLEOTIDE SEQUENCE [LARGE SCALE GENOMIC DNA]</scope>
    <source>
        <strain evidence="1 2">DSM 26287</strain>
    </source>
</reference>
<dbReference type="AlphaFoldDB" id="A0A7X0NGC3"/>
<dbReference type="Pfam" id="PF13618">
    <property type="entry name" value="Gluconate_2-dh3"/>
    <property type="match status" value="1"/>
</dbReference>
<dbReference type="RefSeq" id="WP_184423681.1">
    <property type="nucleotide sequence ID" value="NZ_AP027362.1"/>
</dbReference>
<dbReference type="EMBL" id="JACHHU010000008">
    <property type="protein sequence ID" value="MBB6542870.1"/>
    <property type="molecule type" value="Genomic_DNA"/>
</dbReference>
<dbReference type="InterPro" id="IPR006311">
    <property type="entry name" value="TAT_signal"/>
</dbReference>
<keyword evidence="1" id="KW-0560">Oxidoreductase</keyword>
<sequence length="230" mass="25809">MKESFFNKHYNTPKWLKDKLSRRQLLKSAAGTSALAAIPFSSLTFAQKEDVESTLNAEPWLTLNAVLNHLLPNSEQGISATDIKATYYLYQLIHQQPTATDEINFIYKGVGWLNSYSQKKTDKVFIALTPTDKEEVLRDISRSTAGDNWISMLISNLYEAMLTPPSYGGNPNGIGWKWLEHQAGFPLPEAGERYFELPQRSKQAATASKHIIPTRNTFAGKPRTQGTTKA</sequence>
<name>A0A7X0NGC3_9GAMM</name>
<dbReference type="EC" id="1.1.99.3" evidence="1"/>
<proteinExistence type="predicted"/>
<evidence type="ECO:0000313" key="1">
    <source>
        <dbReference type="EMBL" id="MBB6542870.1"/>
    </source>
</evidence>
<dbReference type="GO" id="GO:0033717">
    <property type="term" value="F:gluconate 2-dehydrogenase (acceptor) activity"/>
    <property type="evidence" value="ECO:0007669"/>
    <property type="project" value="UniProtKB-EC"/>
</dbReference>
<gene>
    <name evidence="1" type="ORF">HNQ55_001370</name>
</gene>
<organism evidence="1 2">
    <name type="scientific">Thalassotalea piscium</name>
    <dbReference type="NCBI Taxonomy" id="1230533"/>
    <lineage>
        <taxon>Bacteria</taxon>
        <taxon>Pseudomonadati</taxon>
        <taxon>Pseudomonadota</taxon>
        <taxon>Gammaproteobacteria</taxon>
        <taxon>Alteromonadales</taxon>
        <taxon>Colwelliaceae</taxon>
        <taxon>Thalassotalea</taxon>
    </lineage>
</organism>
<protein>
    <submittedName>
        <fullName evidence="1">Gluconate 2-dehydrogenase gamma chain</fullName>
        <ecNumber evidence="1">1.1.99.3</ecNumber>
    </submittedName>
</protein>